<dbReference type="PROSITE" id="PS00665">
    <property type="entry name" value="DHDPS_1"/>
    <property type="match status" value="1"/>
</dbReference>
<feature type="active site" description="Proton donor/acceptor" evidence="12 14">
    <location>
        <position position="133"/>
    </location>
</feature>
<evidence type="ECO:0000256" key="8">
    <source>
        <dbReference type="ARBA" id="ARBA00023154"/>
    </source>
</evidence>
<evidence type="ECO:0000256" key="3">
    <source>
        <dbReference type="ARBA" id="ARBA00007592"/>
    </source>
</evidence>
<dbReference type="Proteomes" id="UP000539075">
    <property type="component" value="Unassembled WGS sequence"/>
</dbReference>
<evidence type="ECO:0000256" key="4">
    <source>
        <dbReference type="ARBA" id="ARBA00012086"/>
    </source>
</evidence>
<feature type="site" description="L-lysine inhibitor binding" evidence="16">
    <location>
        <position position="106"/>
    </location>
</feature>
<dbReference type="RefSeq" id="WP_183721551.1">
    <property type="nucleotide sequence ID" value="NZ_JACHGO010000008.1"/>
</dbReference>
<feature type="site" description="L-lysine inhibitor binding" evidence="16">
    <location>
        <position position="84"/>
    </location>
</feature>
<feature type="site" description="L-lysine inhibitor binding; via carbonyl oxygen" evidence="16">
    <location>
        <position position="49"/>
    </location>
</feature>
<dbReference type="NCBIfam" id="TIGR00674">
    <property type="entry name" value="dapA"/>
    <property type="match status" value="1"/>
</dbReference>
<feature type="site" description="L-lysine inhibitor binding" evidence="16">
    <location>
        <position position="80"/>
    </location>
</feature>
<feature type="active site" description="Schiff-base intermediate with substrate" evidence="12 14">
    <location>
        <position position="162"/>
    </location>
</feature>
<protein>
    <recommendedName>
        <fullName evidence="4 12">4-hydroxy-tetrahydrodipicolinate synthase</fullName>
        <shortName evidence="12">HTPA synthase</shortName>
        <ecNumber evidence="4 12">4.3.3.7</ecNumber>
    </recommendedName>
</protein>
<dbReference type="HAMAP" id="MF_00418">
    <property type="entry name" value="DapA"/>
    <property type="match status" value="1"/>
</dbReference>
<comment type="function">
    <text evidence="1 12">Catalyzes the condensation of (S)-aspartate-beta-semialdehyde [(S)-ASA] and pyruvate to 4-hydroxy-tetrahydrodipicolinate (HTPA).</text>
</comment>
<dbReference type="PANTHER" id="PTHR12128">
    <property type="entry name" value="DIHYDRODIPICOLINATE SYNTHASE"/>
    <property type="match status" value="1"/>
</dbReference>
<comment type="caution">
    <text evidence="17">The sequence shown here is derived from an EMBL/GenBank/DDBJ whole genome shotgun (WGS) entry which is preliminary data.</text>
</comment>
<keyword evidence="10 12" id="KW-0704">Schiff base</keyword>
<dbReference type="EMBL" id="JACHGO010000008">
    <property type="protein sequence ID" value="MBB5144494.1"/>
    <property type="molecule type" value="Genomic_DNA"/>
</dbReference>
<feature type="binding site" evidence="12 15">
    <location>
        <position position="45"/>
    </location>
    <ligand>
        <name>pyruvate</name>
        <dbReference type="ChEBI" id="CHEBI:15361"/>
    </ligand>
</feature>
<dbReference type="InterPro" id="IPR020624">
    <property type="entry name" value="Schiff_base-form_aldolases_CS"/>
</dbReference>
<dbReference type="Pfam" id="PF00701">
    <property type="entry name" value="DHDPS"/>
    <property type="match status" value="1"/>
</dbReference>
<keyword evidence="7 12" id="KW-0220">Diaminopimelate biosynthesis</keyword>
<dbReference type="EC" id="4.3.3.7" evidence="4 12"/>
<keyword evidence="18" id="KW-1185">Reference proteome</keyword>
<feature type="site" description="Part of a proton relay during catalysis" evidence="12 16">
    <location>
        <position position="44"/>
    </location>
</feature>
<keyword evidence="9 12" id="KW-0456">Lyase</keyword>
<dbReference type="GO" id="GO:0005829">
    <property type="term" value="C:cytosol"/>
    <property type="evidence" value="ECO:0007669"/>
    <property type="project" value="TreeGrafter"/>
</dbReference>
<evidence type="ECO:0000256" key="7">
    <source>
        <dbReference type="ARBA" id="ARBA00022915"/>
    </source>
</evidence>
<feature type="site" description="Part of a proton relay during catalysis" evidence="12 16">
    <location>
        <position position="107"/>
    </location>
</feature>
<evidence type="ECO:0000256" key="15">
    <source>
        <dbReference type="PIRSR" id="PIRSR001365-2"/>
    </source>
</evidence>
<evidence type="ECO:0000256" key="14">
    <source>
        <dbReference type="PIRSR" id="PIRSR001365-1"/>
    </source>
</evidence>
<dbReference type="PROSITE" id="PS00666">
    <property type="entry name" value="DHDPS_2"/>
    <property type="match status" value="1"/>
</dbReference>
<dbReference type="GO" id="GO:0009089">
    <property type="term" value="P:lysine biosynthetic process via diaminopimelate"/>
    <property type="evidence" value="ECO:0007669"/>
    <property type="project" value="UniProtKB-UniRule"/>
</dbReference>
<comment type="caution">
    <text evidence="12">Was originally thought to be a dihydrodipicolinate synthase (DHDPS), catalyzing the condensation of (S)-aspartate-beta-semialdehyde [(S)-ASA] and pyruvate to dihydrodipicolinate (DHDP). However, it was shown in E.coli that the product of the enzymatic reaction is not dihydrodipicolinate but in fact (4S)-4-hydroxy-2,3,4,5-tetrahydro-(2S)-dipicolinic acid (HTPA), and that the consecutive dehydration reaction leading to DHDP is not spontaneous but catalyzed by DapB.</text>
</comment>
<dbReference type="PRINTS" id="PR00146">
    <property type="entry name" value="DHPICSNTHASE"/>
</dbReference>
<keyword evidence="5 12" id="KW-0963">Cytoplasm</keyword>
<dbReference type="InterPro" id="IPR013785">
    <property type="entry name" value="Aldolase_TIM"/>
</dbReference>
<dbReference type="GO" id="GO:0019877">
    <property type="term" value="P:diaminopimelate biosynthetic process"/>
    <property type="evidence" value="ECO:0007669"/>
    <property type="project" value="UniProtKB-UniRule"/>
</dbReference>
<gene>
    <name evidence="12" type="primary">dapA</name>
    <name evidence="17" type="ORF">HNQ38_002609</name>
</gene>
<reference evidence="17 18" key="1">
    <citation type="submission" date="2020-08" db="EMBL/GenBank/DDBJ databases">
        <title>Genomic Encyclopedia of Type Strains, Phase IV (KMG-IV): sequencing the most valuable type-strain genomes for metagenomic binning, comparative biology and taxonomic classification.</title>
        <authorList>
            <person name="Goeker M."/>
        </authorList>
    </citation>
    <scope>NUCLEOTIDE SEQUENCE [LARGE SCALE GENOMIC DNA]</scope>
    <source>
        <strain evidence="17 18">DSM 11275</strain>
    </source>
</reference>
<dbReference type="PANTHER" id="PTHR12128:SF66">
    <property type="entry name" value="4-HYDROXY-2-OXOGLUTARATE ALDOLASE, MITOCHONDRIAL"/>
    <property type="match status" value="1"/>
</dbReference>
<dbReference type="InterPro" id="IPR005263">
    <property type="entry name" value="DapA"/>
</dbReference>
<evidence type="ECO:0000256" key="1">
    <source>
        <dbReference type="ARBA" id="ARBA00003294"/>
    </source>
</evidence>
<evidence type="ECO:0000256" key="5">
    <source>
        <dbReference type="ARBA" id="ARBA00022490"/>
    </source>
</evidence>
<dbReference type="CDD" id="cd00950">
    <property type="entry name" value="DHDPS"/>
    <property type="match status" value="1"/>
</dbReference>
<evidence type="ECO:0000256" key="12">
    <source>
        <dbReference type="HAMAP-Rule" id="MF_00418"/>
    </source>
</evidence>
<organism evidence="17 18">
    <name type="scientific">Desulfovibrio intestinalis</name>
    <dbReference type="NCBI Taxonomy" id="58621"/>
    <lineage>
        <taxon>Bacteria</taxon>
        <taxon>Pseudomonadati</taxon>
        <taxon>Thermodesulfobacteriota</taxon>
        <taxon>Desulfovibrionia</taxon>
        <taxon>Desulfovibrionales</taxon>
        <taxon>Desulfovibrionaceae</taxon>
        <taxon>Desulfovibrio</taxon>
    </lineage>
</organism>
<dbReference type="InterPro" id="IPR020625">
    <property type="entry name" value="Schiff_base-form_aldolases_AS"/>
</dbReference>
<dbReference type="UniPathway" id="UPA00034">
    <property type="reaction ID" value="UER00017"/>
</dbReference>
<evidence type="ECO:0000256" key="16">
    <source>
        <dbReference type="PIRSR" id="PIRSR001365-3"/>
    </source>
</evidence>
<name>A0A7W8C535_9BACT</name>
<keyword evidence="8 12" id="KW-0457">Lysine biosynthesis</keyword>
<evidence type="ECO:0000256" key="6">
    <source>
        <dbReference type="ARBA" id="ARBA00022605"/>
    </source>
</evidence>
<feature type="binding site" evidence="12 15">
    <location>
        <position position="204"/>
    </location>
    <ligand>
        <name>pyruvate</name>
        <dbReference type="ChEBI" id="CHEBI:15361"/>
    </ligand>
</feature>
<comment type="subcellular location">
    <subcellularLocation>
        <location evidence="12">Cytoplasm</location>
    </subcellularLocation>
</comment>
<comment type="subunit">
    <text evidence="12">Homotetramer; dimer of dimers.</text>
</comment>
<dbReference type="Gene3D" id="3.20.20.70">
    <property type="entry name" value="Aldolase class I"/>
    <property type="match status" value="1"/>
</dbReference>
<comment type="similarity">
    <text evidence="3 12 13">Belongs to the DapA family.</text>
</comment>
<dbReference type="SMART" id="SM01130">
    <property type="entry name" value="DHDPS"/>
    <property type="match status" value="1"/>
</dbReference>
<evidence type="ECO:0000256" key="2">
    <source>
        <dbReference type="ARBA" id="ARBA00005120"/>
    </source>
</evidence>
<evidence type="ECO:0000256" key="13">
    <source>
        <dbReference type="PIRNR" id="PIRNR001365"/>
    </source>
</evidence>
<sequence>MLFSGAMTALVTPFKNNALDEEAYRNFIEFQITEGIHGLVPCGTTGESATLSHEEHERVIEICIDQAKGRVPVLAGAGSNNTIEAIRLTRFAQKAGATGALLITPYYNKPTQEGLFQHYKAIAEAVDMPLVPYNVPGRTGCNLLPETLARLTKMFSHIVGVKEATGDMAQGSKTLSSSPANFSVLSGDDFTALPLMAMGGKGVISVTSNLVPGRMAAMCNAFNKGDVAESARIHHELFPLHEAMFFESNPIPAKTALHLMGKMEAEMRLPLCPMGEPAKEKLVAVLRQLKLI</sequence>
<evidence type="ECO:0000256" key="11">
    <source>
        <dbReference type="ARBA" id="ARBA00047836"/>
    </source>
</evidence>
<comment type="catalytic activity">
    <reaction evidence="11 12">
        <text>L-aspartate 4-semialdehyde + pyruvate = (2S,4S)-4-hydroxy-2,3,4,5-tetrahydrodipicolinate + H2O + H(+)</text>
        <dbReference type="Rhea" id="RHEA:34171"/>
        <dbReference type="ChEBI" id="CHEBI:15361"/>
        <dbReference type="ChEBI" id="CHEBI:15377"/>
        <dbReference type="ChEBI" id="CHEBI:15378"/>
        <dbReference type="ChEBI" id="CHEBI:67139"/>
        <dbReference type="ChEBI" id="CHEBI:537519"/>
        <dbReference type="EC" id="4.3.3.7"/>
    </reaction>
</comment>
<evidence type="ECO:0000313" key="18">
    <source>
        <dbReference type="Proteomes" id="UP000539075"/>
    </source>
</evidence>
<proteinExistence type="inferred from homology"/>
<accession>A0A7W8C535</accession>
<dbReference type="PIRSF" id="PIRSF001365">
    <property type="entry name" value="DHDPS"/>
    <property type="match status" value="1"/>
</dbReference>
<comment type="pathway">
    <text evidence="2 12">Amino-acid biosynthesis; L-lysine biosynthesis via DAP pathway; (S)-tetrahydrodipicolinate from L-aspartate: step 3/4.</text>
</comment>
<dbReference type="SUPFAM" id="SSF51569">
    <property type="entry name" value="Aldolase"/>
    <property type="match status" value="1"/>
</dbReference>
<evidence type="ECO:0000256" key="10">
    <source>
        <dbReference type="ARBA" id="ARBA00023270"/>
    </source>
</evidence>
<keyword evidence="6 12" id="KW-0028">Amino-acid biosynthesis</keyword>
<dbReference type="GO" id="GO:0008840">
    <property type="term" value="F:4-hydroxy-tetrahydrodipicolinate synthase activity"/>
    <property type="evidence" value="ECO:0007669"/>
    <property type="project" value="UniProtKB-UniRule"/>
</dbReference>
<dbReference type="InterPro" id="IPR002220">
    <property type="entry name" value="DapA-like"/>
</dbReference>
<dbReference type="AlphaFoldDB" id="A0A7W8C535"/>
<evidence type="ECO:0000256" key="9">
    <source>
        <dbReference type="ARBA" id="ARBA00023239"/>
    </source>
</evidence>
<evidence type="ECO:0000313" key="17">
    <source>
        <dbReference type="EMBL" id="MBB5144494.1"/>
    </source>
</evidence>